<feature type="domain" description="Ig-like" evidence="19">
    <location>
        <begin position="691"/>
        <end position="796"/>
    </location>
</feature>
<evidence type="ECO:0000256" key="2">
    <source>
        <dbReference type="ARBA" id="ARBA00004308"/>
    </source>
</evidence>
<dbReference type="GO" id="GO:0005524">
    <property type="term" value="F:ATP binding"/>
    <property type="evidence" value="ECO:0007669"/>
    <property type="project" value="UniProtKB-UniRule"/>
</dbReference>
<evidence type="ECO:0000256" key="8">
    <source>
        <dbReference type="ARBA" id="ARBA00022840"/>
    </source>
</evidence>
<dbReference type="Pfam" id="PF07714">
    <property type="entry name" value="PK_Tyr_Ser-Thr"/>
    <property type="match status" value="1"/>
</dbReference>
<keyword evidence="8 16" id="KW-0067">ATP-binding</keyword>
<dbReference type="GO" id="GO:0030182">
    <property type="term" value="P:neuron differentiation"/>
    <property type="evidence" value="ECO:0007669"/>
    <property type="project" value="UniProtKB-ARBA"/>
</dbReference>
<dbReference type="InterPro" id="IPR007110">
    <property type="entry name" value="Ig-like_dom"/>
</dbReference>
<keyword evidence="6 16" id="KW-0547">Nucleotide-binding</keyword>
<gene>
    <name evidence="20" type="ORF">PV328_000441</name>
</gene>
<dbReference type="InterPro" id="IPR000719">
    <property type="entry name" value="Prot_kinase_dom"/>
</dbReference>
<evidence type="ECO:0000256" key="6">
    <source>
        <dbReference type="ARBA" id="ARBA00022741"/>
    </source>
</evidence>
<evidence type="ECO:0000256" key="14">
    <source>
        <dbReference type="ARBA" id="ARBA00023180"/>
    </source>
</evidence>
<keyword evidence="10 17" id="KW-0472">Membrane</keyword>
<dbReference type="CDD" id="cd00192">
    <property type="entry name" value="PTKc"/>
    <property type="match status" value="1"/>
</dbReference>
<evidence type="ECO:0000256" key="15">
    <source>
        <dbReference type="ARBA" id="ARBA00051243"/>
    </source>
</evidence>
<dbReference type="PROSITE" id="PS50011">
    <property type="entry name" value="PROTEIN_KINASE_DOM"/>
    <property type="match status" value="1"/>
</dbReference>
<comment type="catalytic activity">
    <reaction evidence="15">
        <text>L-tyrosyl-[protein] + ATP = O-phospho-L-tyrosyl-[protein] + ADP + H(+)</text>
        <dbReference type="Rhea" id="RHEA:10596"/>
        <dbReference type="Rhea" id="RHEA-COMP:10136"/>
        <dbReference type="Rhea" id="RHEA-COMP:20101"/>
        <dbReference type="ChEBI" id="CHEBI:15378"/>
        <dbReference type="ChEBI" id="CHEBI:30616"/>
        <dbReference type="ChEBI" id="CHEBI:46858"/>
        <dbReference type="ChEBI" id="CHEBI:61978"/>
        <dbReference type="ChEBI" id="CHEBI:456216"/>
        <dbReference type="EC" id="2.7.10.1"/>
    </reaction>
</comment>
<dbReference type="InterPro" id="IPR001245">
    <property type="entry name" value="Ser-Thr/Tyr_kinase_cat_dom"/>
</dbReference>
<evidence type="ECO:0000313" key="20">
    <source>
        <dbReference type="EMBL" id="KAK0176293.1"/>
    </source>
</evidence>
<evidence type="ECO:0000256" key="5">
    <source>
        <dbReference type="ARBA" id="ARBA00022692"/>
    </source>
</evidence>
<evidence type="ECO:0000256" key="1">
    <source>
        <dbReference type="ARBA" id="ARBA00004167"/>
    </source>
</evidence>
<dbReference type="Proteomes" id="UP001168990">
    <property type="component" value="Unassembled WGS sequence"/>
</dbReference>
<keyword evidence="14" id="KW-0325">Glycoprotein</keyword>
<feature type="binding site" evidence="16">
    <location>
        <position position="388"/>
    </location>
    <ligand>
        <name>ATP</name>
        <dbReference type="ChEBI" id="CHEBI:30616"/>
    </ligand>
</feature>
<dbReference type="Gene3D" id="2.60.40.10">
    <property type="entry name" value="Immunoglobulins"/>
    <property type="match status" value="2"/>
</dbReference>
<dbReference type="InterPro" id="IPR013162">
    <property type="entry name" value="CD80_C2-set"/>
</dbReference>
<keyword evidence="21" id="KW-1185">Reference proteome</keyword>
<dbReference type="GO" id="GO:0005886">
    <property type="term" value="C:plasma membrane"/>
    <property type="evidence" value="ECO:0007669"/>
    <property type="project" value="TreeGrafter"/>
</dbReference>
<keyword evidence="4" id="KW-0808">Transferase</keyword>
<dbReference type="InterPro" id="IPR017441">
    <property type="entry name" value="Protein_kinase_ATP_BS"/>
</dbReference>
<dbReference type="GO" id="GO:0004714">
    <property type="term" value="F:transmembrane receptor protein tyrosine kinase activity"/>
    <property type="evidence" value="ECO:0007669"/>
    <property type="project" value="UniProtKB-EC"/>
</dbReference>
<keyword evidence="11" id="KW-0829">Tyrosine-protein kinase</keyword>
<keyword evidence="7" id="KW-0418">Kinase</keyword>
<dbReference type="InterPro" id="IPR036179">
    <property type="entry name" value="Ig-like_dom_sf"/>
</dbReference>
<evidence type="ECO:0000259" key="18">
    <source>
        <dbReference type="PROSITE" id="PS50011"/>
    </source>
</evidence>
<evidence type="ECO:0000256" key="9">
    <source>
        <dbReference type="ARBA" id="ARBA00022989"/>
    </source>
</evidence>
<dbReference type="PROSITE" id="PS50835">
    <property type="entry name" value="IG_LIKE"/>
    <property type="match status" value="2"/>
</dbReference>
<dbReference type="PROSITE" id="PS00107">
    <property type="entry name" value="PROTEIN_KINASE_ATP"/>
    <property type="match status" value="1"/>
</dbReference>
<dbReference type="Pfam" id="PF08205">
    <property type="entry name" value="C2-set_2"/>
    <property type="match status" value="1"/>
</dbReference>
<dbReference type="GO" id="GO:0043235">
    <property type="term" value="C:receptor complex"/>
    <property type="evidence" value="ECO:0007669"/>
    <property type="project" value="TreeGrafter"/>
</dbReference>
<dbReference type="PANTHER" id="PTHR24416">
    <property type="entry name" value="TYROSINE-PROTEIN KINASE RECEPTOR"/>
    <property type="match status" value="1"/>
</dbReference>
<dbReference type="GO" id="GO:0012505">
    <property type="term" value="C:endomembrane system"/>
    <property type="evidence" value="ECO:0007669"/>
    <property type="project" value="UniProtKB-SubCell"/>
</dbReference>
<evidence type="ECO:0000256" key="17">
    <source>
        <dbReference type="SAM" id="Phobius"/>
    </source>
</evidence>
<feature type="domain" description="Protein kinase" evidence="18">
    <location>
        <begin position="358"/>
        <end position="709"/>
    </location>
</feature>
<keyword evidence="5 17" id="KW-0812">Transmembrane</keyword>
<evidence type="ECO:0000256" key="16">
    <source>
        <dbReference type="PROSITE-ProRule" id="PRU10141"/>
    </source>
</evidence>
<organism evidence="20 21">
    <name type="scientific">Microctonus aethiopoides</name>
    <dbReference type="NCBI Taxonomy" id="144406"/>
    <lineage>
        <taxon>Eukaryota</taxon>
        <taxon>Metazoa</taxon>
        <taxon>Ecdysozoa</taxon>
        <taxon>Arthropoda</taxon>
        <taxon>Hexapoda</taxon>
        <taxon>Insecta</taxon>
        <taxon>Pterygota</taxon>
        <taxon>Neoptera</taxon>
        <taxon>Endopterygota</taxon>
        <taxon>Hymenoptera</taxon>
        <taxon>Apocrita</taxon>
        <taxon>Ichneumonoidea</taxon>
        <taxon>Braconidae</taxon>
        <taxon>Euphorinae</taxon>
        <taxon>Microctonus</taxon>
    </lineage>
</organism>
<dbReference type="InterPro" id="IPR013783">
    <property type="entry name" value="Ig-like_fold"/>
</dbReference>
<evidence type="ECO:0000256" key="3">
    <source>
        <dbReference type="ARBA" id="ARBA00011902"/>
    </source>
</evidence>
<comment type="caution">
    <text evidence="20">The sequence shown here is derived from an EMBL/GenBank/DDBJ whole genome shotgun (WGS) entry which is preliminary data.</text>
</comment>
<accession>A0AA39FV97</accession>
<dbReference type="InterPro" id="IPR050122">
    <property type="entry name" value="RTK"/>
</dbReference>
<keyword evidence="12" id="KW-1015">Disulfide bond</keyword>
<evidence type="ECO:0000256" key="10">
    <source>
        <dbReference type="ARBA" id="ARBA00023136"/>
    </source>
</evidence>
<protein>
    <recommendedName>
        <fullName evidence="3">receptor protein-tyrosine kinase</fullName>
        <ecNumber evidence="3">2.7.10.1</ecNumber>
    </recommendedName>
</protein>
<evidence type="ECO:0000256" key="7">
    <source>
        <dbReference type="ARBA" id="ARBA00022777"/>
    </source>
</evidence>
<feature type="transmembrane region" description="Helical" evidence="17">
    <location>
        <begin position="272"/>
        <end position="294"/>
    </location>
</feature>
<dbReference type="FunFam" id="1.10.510.10:FF:001512">
    <property type="entry name" value="Receptor tyrosine-protein kinase erbB-2"/>
    <property type="match status" value="1"/>
</dbReference>
<dbReference type="SUPFAM" id="SSF48726">
    <property type="entry name" value="Immunoglobulin"/>
    <property type="match status" value="2"/>
</dbReference>
<evidence type="ECO:0000256" key="4">
    <source>
        <dbReference type="ARBA" id="ARBA00022679"/>
    </source>
</evidence>
<dbReference type="Gene3D" id="3.30.200.20">
    <property type="entry name" value="Phosphorylase Kinase, domain 1"/>
    <property type="match status" value="1"/>
</dbReference>
<dbReference type="GO" id="GO:0050793">
    <property type="term" value="P:regulation of developmental process"/>
    <property type="evidence" value="ECO:0007669"/>
    <property type="project" value="UniProtKB-ARBA"/>
</dbReference>
<feature type="domain" description="Ig-like" evidence="19">
    <location>
        <begin position="805"/>
        <end position="910"/>
    </location>
</feature>
<sequence>MAYNSSLTEGNISGAPRELKVAIFEDIKHVKDKSNHGIIKFNISWLPPATLWNPTSYSILLNSIGELDTEDLIICPDESVFHTIWDKSHLNIELPSNEIISDVPELTIRPRCTYEIQVFANPRINANSNVVKVNVTIPNCIGSLCNCEDAVKFLSLPKVNVELLDSDDILIEWSVNSINSINITSYMIGYAVPMLISKNGFPIYNTTEIARVPANISHYLLSTGSIDPSITLNEKIFVAAVDIHGCFGNATEVLIKRSNKTDMFTLTRQNQWSILIVTLVAVFLLFIGIIGYLWNRNFLKYKLINSDHKLSLQTICKIDDQRYKWIVSALKEQSSLYIPQEFEIDGYKDEFEISYSRLNITNELGKGQFAKVYLGYLDEPGDFPVAVKVSNTFNSINESEARQQLLDEIVTLKRAGSHKNLIKLIGHCTRPETPICIILEYLEGGDLLGYLHRLRDKLNNGNQEYFIQSRNVKSDDIKILSTALNFTQTANDTFPFFFTNLTTISNKYTNFIHQHVNVQCKSDITNTLATSTSTSGEIENDRFIRFIIDIVNGMEYLEQRKIVHRDLAARNILISSNLTLKISDFGLARDNVYVIGQHGGGIRRLPIRWMAPETLRDRLFTSKSDVWSFAIVLWEIGTLGEFPYSEISDDELIKYILETNGRLKRPNNISNEFYNLMQICWSSQSDKHATPEVRLVAPNYVKYNNTATLTCNHTVAPDDLHKIEFKKDGRKILEYIRDRKDPFRRFPTAGIDFEHTLDGKTIKLNAVHFEATGLYSCLASSDHPIYTESSEEVKLQVIVPQSDNPHITFKKDVYTVGEVLEANCTSSAAYPVPHLTWLINGKEVDETLVTTFPYRKHQRNLMSATSKLAIRVSDLHAGDNGELEIRCQATIPNFLNHHKTYADIRKKTVTVEIIHAPAPTSSFADLPREFKILTTVCTICAMHKFFH</sequence>
<evidence type="ECO:0000313" key="21">
    <source>
        <dbReference type="Proteomes" id="UP001168990"/>
    </source>
</evidence>
<dbReference type="GO" id="GO:0007169">
    <property type="term" value="P:cell surface receptor protein tyrosine kinase signaling pathway"/>
    <property type="evidence" value="ECO:0007669"/>
    <property type="project" value="TreeGrafter"/>
</dbReference>
<dbReference type="SUPFAM" id="SSF56112">
    <property type="entry name" value="Protein kinase-like (PK-like)"/>
    <property type="match status" value="1"/>
</dbReference>
<evidence type="ECO:0000256" key="13">
    <source>
        <dbReference type="ARBA" id="ARBA00023170"/>
    </source>
</evidence>
<dbReference type="GO" id="GO:0051130">
    <property type="term" value="P:positive regulation of cellular component organization"/>
    <property type="evidence" value="ECO:0007669"/>
    <property type="project" value="UniProtKB-ARBA"/>
</dbReference>
<keyword evidence="13" id="KW-0675">Receptor</keyword>
<comment type="subcellular location">
    <subcellularLocation>
        <location evidence="2">Endomembrane system</location>
    </subcellularLocation>
    <subcellularLocation>
        <location evidence="1">Membrane</location>
        <topology evidence="1">Single-pass membrane protein</topology>
    </subcellularLocation>
</comment>
<dbReference type="Gene3D" id="1.10.510.10">
    <property type="entry name" value="Transferase(Phosphotransferase) domain 1"/>
    <property type="match status" value="1"/>
</dbReference>
<dbReference type="GO" id="GO:0048468">
    <property type="term" value="P:cell development"/>
    <property type="evidence" value="ECO:0007669"/>
    <property type="project" value="UniProtKB-ARBA"/>
</dbReference>
<dbReference type="InterPro" id="IPR011009">
    <property type="entry name" value="Kinase-like_dom_sf"/>
</dbReference>
<reference evidence="20" key="2">
    <citation type="submission" date="2023-03" db="EMBL/GenBank/DDBJ databases">
        <authorList>
            <person name="Inwood S.N."/>
            <person name="Skelly J.G."/>
            <person name="Guhlin J."/>
            <person name="Harrop T.W.R."/>
            <person name="Goldson S.G."/>
            <person name="Dearden P.K."/>
        </authorList>
    </citation>
    <scope>NUCLEOTIDE SEQUENCE</scope>
    <source>
        <strain evidence="20">Irish</strain>
        <tissue evidence="20">Whole body</tissue>
    </source>
</reference>
<evidence type="ECO:0000256" key="11">
    <source>
        <dbReference type="ARBA" id="ARBA00023137"/>
    </source>
</evidence>
<dbReference type="PROSITE" id="PS00109">
    <property type="entry name" value="PROTEIN_KINASE_TYR"/>
    <property type="match status" value="1"/>
</dbReference>
<dbReference type="EC" id="2.7.10.1" evidence="3"/>
<dbReference type="PANTHER" id="PTHR24416:SF631">
    <property type="entry name" value="SERINE_THREONINE_TYROSINE KINASE 1"/>
    <property type="match status" value="1"/>
</dbReference>
<dbReference type="SMART" id="SM00219">
    <property type="entry name" value="TyrKc"/>
    <property type="match status" value="1"/>
</dbReference>
<keyword evidence="9 17" id="KW-1133">Transmembrane helix</keyword>
<reference evidence="20" key="1">
    <citation type="journal article" date="2023" name="bioRxiv">
        <title>Scaffold-level genome assemblies of two parasitoid biocontrol wasps reveal the parthenogenesis mechanism and an associated novel virus.</title>
        <authorList>
            <person name="Inwood S."/>
            <person name="Skelly J."/>
            <person name="Guhlin J."/>
            <person name="Harrop T."/>
            <person name="Goldson S."/>
            <person name="Dearden P."/>
        </authorList>
    </citation>
    <scope>NUCLEOTIDE SEQUENCE</scope>
    <source>
        <strain evidence="20">Irish</strain>
        <tissue evidence="20">Whole body</tissue>
    </source>
</reference>
<evidence type="ECO:0000256" key="12">
    <source>
        <dbReference type="ARBA" id="ARBA00023157"/>
    </source>
</evidence>
<dbReference type="AlphaFoldDB" id="A0AA39FV97"/>
<evidence type="ECO:0000259" key="19">
    <source>
        <dbReference type="PROSITE" id="PS50835"/>
    </source>
</evidence>
<dbReference type="EMBL" id="JAQQBS010000001">
    <property type="protein sequence ID" value="KAK0176293.1"/>
    <property type="molecule type" value="Genomic_DNA"/>
</dbReference>
<dbReference type="InterPro" id="IPR020635">
    <property type="entry name" value="Tyr_kinase_cat_dom"/>
</dbReference>
<dbReference type="InterPro" id="IPR008266">
    <property type="entry name" value="Tyr_kinase_AS"/>
</dbReference>
<proteinExistence type="predicted"/>
<name>A0AA39FV97_9HYME</name>